<keyword evidence="3" id="KW-1185">Reference proteome</keyword>
<dbReference type="RefSeq" id="WP_090775348.1">
    <property type="nucleotide sequence ID" value="NZ_FMYM01000004.1"/>
</dbReference>
<accession>A0A1G6HZ37</accession>
<evidence type="ECO:0000313" key="2">
    <source>
        <dbReference type="EMBL" id="SDB99403.1"/>
    </source>
</evidence>
<gene>
    <name evidence="2" type="ORF">SAMN05421737_104239</name>
</gene>
<feature type="transmembrane region" description="Helical" evidence="1">
    <location>
        <begin position="6"/>
        <end position="27"/>
    </location>
</feature>
<protein>
    <submittedName>
        <fullName evidence="2">Uncharacterized protein</fullName>
    </submittedName>
</protein>
<organism evidence="2 3">
    <name type="scientific">Shouchella lonarensis</name>
    <dbReference type="NCBI Taxonomy" id="1464122"/>
    <lineage>
        <taxon>Bacteria</taxon>
        <taxon>Bacillati</taxon>
        <taxon>Bacillota</taxon>
        <taxon>Bacilli</taxon>
        <taxon>Bacillales</taxon>
        <taxon>Bacillaceae</taxon>
        <taxon>Shouchella</taxon>
    </lineage>
</organism>
<dbReference type="OrthoDB" id="2942833at2"/>
<keyword evidence="1" id="KW-1133">Transmembrane helix</keyword>
<dbReference type="STRING" id="1464122.SAMN05421737_104239"/>
<sequence length="229" mass="26695">MFWKKWWKTIVVIVGIIALTVGGIVLVNHTSKTGDIALDDDFTSKFIDRSVEVDDGFHFFESQNGHYTMWFPSGYYLSDDPMMYITQDHYEVLSMYEKAEDGSREDVFSGTIYTMYRGAMNQWRVQNNLEMLLDDRSYDGEYEKIETEDTIIYYGSSHHSLEDKKGVFSNPKDSYANQYFALIQNKEGDQFLTVDYSLYCPNEEESGCGNNGEKEASFFDTFIRNIKFR</sequence>
<evidence type="ECO:0000256" key="1">
    <source>
        <dbReference type="SAM" id="Phobius"/>
    </source>
</evidence>
<dbReference type="Proteomes" id="UP000242662">
    <property type="component" value="Unassembled WGS sequence"/>
</dbReference>
<reference evidence="3" key="1">
    <citation type="submission" date="2016-09" db="EMBL/GenBank/DDBJ databases">
        <authorList>
            <person name="Varghese N."/>
            <person name="Submissions S."/>
        </authorList>
    </citation>
    <scope>NUCLEOTIDE SEQUENCE [LARGE SCALE GENOMIC DNA]</scope>
    <source>
        <strain evidence="3">25nlg</strain>
    </source>
</reference>
<name>A0A1G6HZ37_9BACI</name>
<evidence type="ECO:0000313" key="3">
    <source>
        <dbReference type="Proteomes" id="UP000242662"/>
    </source>
</evidence>
<dbReference type="EMBL" id="FMYM01000004">
    <property type="protein sequence ID" value="SDB99403.1"/>
    <property type="molecule type" value="Genomic_DNA"/>
</dbReference>
<dbReference type="AlphaFoldDB" id="A0A1G6HZ37"/>
<keyword evidence="1" id="KW-0472">Membrane</keyword>
<keyword evidence="1" id="KW-0812">Transmembrane</keyword>
<proteinExistence type="predicted"/>